<name>A0A8T1QA76_CARIL</name>
<dbReference type="EMBL" id="CM031814">
    <property type="protein sequence ID" value="KAG6651243.1"/>
    <property type="molecule type" value="Genomic_DNA"/>
</dbReference>
<dbReference type="PROSITE" id="PS50181">
    <property type="entry name" value="FBOX"/>
    <property type="match status" value="1"/>
</dbReference>
<dbReference type="PANTHER" id="PTHR31639">
    <property type="entry name" value="F-BOX PROTEIN-LIKE"/>
    <property type="match status" value="1"/>
</dbReference>
<reference evidence="2" key="1">
    <citation type="submission" date="2020-12" db="EMBL/GenBank/DDBJ databases">
        <title>WGS assembly of Carya illinoinensis cv. Pawnee.</title>
        <authorList>
            <person name="Platts A."/>
            <person name="Shu S."/>
            <person name="Wright S."/>
            <person name="Barry K."/>
            <person name="Edger P."/>
            <person name="Pires J.C."/>
            <person name="Schmutz J."/>
        </authorList>
    </citation>
    <scope>NUCLEOTIDE SEQUENCE</scope>
    <source>
        <tissue evidence="2">Leaf</tissue>
    </source>
</reference>
<proteinExistence type="predicted"/>
<gene>
    <name evidence="2" type="ORF">CIPAW_06G096800</name>
</gene>
<protein>
    <recommendedName>
        <fullName evidence="1">F-box domain-containing protein</fullName>
    </recommendedName>
</protein>
<dbReference type="InterPro" id="IPR053781">
    <property type="entry name" value="F-box_AtFBL13-like"/>
</dbReference>
<dbReference type="AlphaFoldDB" id="A0A8T1QA76"/>
<dbReference type="Pfam" id="PF24758">
    <property type="entry name" value="LRR_At5g56370"/>
    <property type="match status" value="1"/>
</dbReference>
<organism evidence="2 3">
    <name type="scientific">Carya illinoinensis</name>
    <name type="common">Pecan</name>
    <dbReference type="NCBI Taxonomy" id="32201"/>
    <lineage>
        <taxon>Eukaryota</taxon>
        <taxon>Viridiplantae</taxon>
        <taxon>Streptophyta</taxon>
        <taxon>Embryophyta</taxon>
        <taxon>Tracheophyta</taxon>
        <taxon>Spermatophyta</taxon>
        <taxon>Magnoliopsida</taxon>
        <taxon>eudicotyledons</taxon>
        <taxon>Gunneridae</taxon>
        <taxon>Pentapetalae</taxon>
        <taxon>rosids</taxon>
        <taxon>fabids</taxon>
        <taxon>Fagales</taxon>
        <taxon>Juglandaceae</taxon>
        <taxon>Carya</taxon>
    </lineage>
</organism>
<dbReference type="PANTHER" id="PTHR31639:SF310">
    <property type="entry name" value="F-BOX DOMAIN-CONTAINING PROTEIN"/>
    <property type="match status" value="1"/>
</dbReference>
<evidence type="ECO:0000259" key="1">
    <source>
        <dbReference type="PROSITE" id="PS50181"/>
    </source>
</evidence>
<keyword evidence="3" id="KW-1185">Reference proteome</keyword>
<evidence type="ECO:0000313" key="2">
    <source>
        <dbReference type="EMBL" id="KAG6651243.1"/>
    </source>
</evidence>
<dbReference type="InterPro" id="IPR055411">
    <property type="entry name" value="LRR_FXL15/At3g58940/PEG3-like"/>
</dbReference>
<feature type="domain" description="F-box" evidence="1">
    <location>
        <begin position="5"/>
        <end position="53"/>
    </location>
</feature>
<dbReference type="InterPro" id="IPR001810">
    <property type="entry name" value="F-box_dom"/>
</dbReference>
<comment type="caution">
    <text evidence="2">The sequence shown here is derived from an EMBL/GenBank/DDBJ whole genome shotgun (WGS) entry which is preliminary data.</text>
</comment>
<dbReference type="Proteomes" id="UP000811609">
    <property type="component" value="Chromosome 6"/>
</dbReference>
<dbReference type="CDD" id="cd22160">
    <property type="entry name" value="F-box_AtFBL13-like"/>
    <property type="match status" value="1"/>
</dbReference>
<dbReference type="Pfam" id="PF00646">
    <property type="entry name" value="F-box"/>
    <property type="match status" value="1"/>
</dbReference>
<evidence type="ECO:0000313" key="3">
    <source>
        <dbReference type="Proteomes" id="UP000811609"/>
    </source>
</evidence>
<accession>A0A8T1QA76</accession>
<sequence>MSSTCDILSDLPNNVIENILIHLPLRDAVKTSVLSKKWRHNWVTLPHLAFDDTFLNKPPRELMLTIYQVLLLHQGPILKFTLSVPGLGMIFRVSPFASRADGCLRLPEIFFACLQLRHLHLRYCLFDPLPTFEGFDYLISIEFQNVAFTRNISFISKCPLLERLTLKGCTNNGNLDIDAPKLKLLYIHGSWNTICFRKTPLLASVTVRGELKYTETPGKIGVFRSLPVIESLAVEYHFWQILAAGNVPDRLPANLKYLRTLELPALRFEFLSEIPCALCLIRSSPNLQKLRLADFYTESTADDVKTVDEFLESQDFSDISLNKLREVDMRINDGLKPEMEFVKLLLVKSPVLETMHIRQCDGDFTMDIGS</sequence>